<evidence type="ECO:0000256" key="3">
    <source>
        <dbReference type="PROSITE-ProRule" id="PRU00023"/>
    </source>
</evidence>
<evidence type="ECO:0000256" key="1">
    <source>
        <dbReference type="ARBA" id="ARBA00022737"/>
    </source>
</evidence>
<dbReference type="InterPro" id="IPR036770">
    <property type="entry name" value="Ankyrin_rpt-contain_sf"/>
</dbReference>
<comment type="caution">
    <text evidence="4">The sequence shown here is derived from an EMBL/GenBank/DDBJ whole genome shotgun (WGS) entry which is preliminary data.</text>
</comment>
<sequence>MATVQATSRIPPTLDKLPSEIIFKVLETILRNWTRCPNLDGIEEEDHLELGYDRPWLSHPQIFIDFEERVDKWEYDRFVAWSAALALASTCRRLYDVVTPEIYRLDVKYSRASALLISARQGNASAVRWSLANGAPVDQADYTLYYHDERNEYYPGRPGTRAYYARAMPRRNRITALHWATIFGHEDIVDILLAHGADPTCREARGALIAAFGPALSSYCLSRATTHRMEYYTSHYEPAYGSSVFPSLFRTKPGVNPLYYATLMSVQPWAVALQGRLHPSRPPPPELDVYAVRLARLRIAKKLIQAGSSLVTDGAMCVGEKMANRGQGAILCVLHQAAAECNADLLDFLLSPDGGRGLNPNLRDYAGFVPLHYLFYLHPEFVDDSRYGSSSNGGEPLDAHLRDAERTLDVLVRHGADVNRAMPTLITALGRCLAEVHAGGGECGGAREAVRYDAYLGLDSEPRPFLREVSLRHRVHFAGAVALLRRGAALMPVDMGEFAKLTRCGAFVHAFQTEKGLPPAVFARLPERLRGVAEAHVRRAFFGRDDCRLAG</sequence>
<dbReference type="InterPro" id="IPR051637">
    <property type="entry name" value="Ank_repeat_dom-contain_49"/>
</dbReference>
<dbReference type="PROSITE" id="PS50297">
    <property type="entry name" value="ANK_REP_REGION"/>
    <property type="match status" value="1"/>
</dbReference>
<evidence type="ECO:0000256" key="2">
    <source>
        <dbReference type="ARBA" id="ARBA00023043"/>
    </source>
</evidence>
<keyword evidence="2 3" id="KW-0040">ANK repeat</keyword>
<dbReference type="Proteomes" id="UP001444661">
    <property type="component" value="Unassembled WGS sequence"/>
</dbReference>
<reference evidence="4 5" key="1">
    <citation type="submission" date="2023-01" db="EMBL/GenBank/DDBJ databases">
        <title>Analysis of 21 Apiospora genomes using comparative genomics revels a genus with tremendous synthesis potential of carbohydrate active enzymes and secondary metabolites.</title>
        <authorList>
            <person name="Sorensen T."/>
        </authorList>
    </citation>
    <scope>NUCLEOTIDE SEQUENCE [LARGE SCALE GENOMIC DNA]</scope>
    <source>
        <strain evidence="4 5">CBS 33761</strain>
    </source>
</reference>
<dbReference type="EMBL" id="JAQQWK010000001">
    <property type="protein sequence ID" value="KAK8054887.1"/>
    <property type="molecule type" value="Genomic_DNA"/>
</dbReference>
<dbReference type="SMART" id="SM00248">
    <property type="entry name" value="ANK"/>
    <property type="match status" value="3"/>
</dbReference>
<dbReference type="InterPro" id="IPR002110">
    <property type="entry name" value="Ankyrin_rpt"/>
</dbReference>
<keyword evidence="5" id="KW-1185">Reference proteome</keyword>
<dbReference type="Pfam" id="PF00023">
    <property type="entry name" value="Ank"/>
    <property type="match status" value="1"/>
</dbReference>
<dbReference type="PANTHER" id="PTHR24180">
    <property type="entry name" value="CYCLIN-DEPENDENT KINASE INHIBITOR 2C-RELATED"/>
    <property type="match status" value="1"/>
</dbReference>
<gene>
    <name evidence="4" type="ORF">PG993_000114</name>
</gene>
<dbReference type="PANTHER" id="PTHR24180:SF45">
    <property type="entry name" value="POLY [ADP-RIBOSE] POLYMERASE TANKYRASE"/>
    <property type="match status" value="1"/>
</dbReference>
<proteinExistence type="predicted"/>
<dbReference type="SUPFAM" id="SSF48403">
    <property type="entry name" value="Ankyrin repeat"/>
    <property type="match status" value="1"/>
</dbReference>
<protein>
    <submittedName>
        <fullName evidence="4">Uncharacterized protein</fullName>
    </submittedName>
</protein>
<evidence type="ECO:0000313" key="5">
    <source>
        <dbReference type="Proteomes" id="UP001444661"/>
    </source>
</evidence>
<organism evidence="4 5">
    <name type="scientific">Apiospora rasikravindrae</name>
    <dbReference type="NCBI Taxonomy" id="990691"/>
    <lineage>
        <taxon>Eukaryota</taxon>
        <taxon>Fungi</taxon>
        <taxon>Dikarya</taxon>
        <taxon>Ascomycota</taxon>
        <taxon>Pezizomycotina</taxon>
        <taxon>Sordariomycetes</taxon>
        <taxon>Xylariomycetidae</taxon>
        <taxon>Amphisphaeriales</taxon>
        <taxon>Apiosporaceae</taxon>
        <taxon>Apiospora</taxon>
    </lineage>
</organism>
<accession>A0ABR1U7N6</accession>
<dbReference type="PROSITE" id="PS50088">
    <property type="entry name" value="ANK_REPEAT"/>
    <property type="match status" value="1"/>
</dbReference>
<dbReference type="Gene3D" id="1.25.40.20">
    <property type="entry name" value="Ankyrin repeat-containing domain"/>
    <property type="match status" value="2"/>
</dbReference>
<evidence type="ECO:0000313" key="4">
    <source>
        <dbReference type="EMBL" id="KAK8054887.1"/>
    </source>
</evidence>
<name>A0ABR1U7N6_9PEZI</name>
<keyword evidence="1" id="KW-0677">Repeat</keyword>
<feature type="repeat" description="ANK" evidence="3">
    <location>
        <begin position="172"/>
        <end position="204"/>
    </location>
</feature>